<gene>
    <name evidence="2" type="ORF">FLP_00455</name>
</gene>
<dbReference type="InterPro" id="IPR022037">
    <property type="entry name" value="DUF3606"/>
</dbReference>
<reference evidence="3" key="1">
    <citation type="submission" date="2016-03" db="EMBL/GenBank/DDBJ databases">
        <title>Draft genome sequence of Paenibacillus glacialis DSM 22343.</title>
        <authorList>
            <person name="Shin S.-K."/>
            <person name="Yi H."/>
        </authorList>
    </citation>
    <scope>NUCLEOTIDE SEQUENCE [LARGE SCALE GENOMIC DNA]</scope>
    <source>
        <strain evidence="3">CCUG 60099</strain>
    </source>
</reference>
<name>A0ABX2XQ39_9FLAO</name>
<keyword evidence="3" id="KW-1185">Reference proteome</keyword>
<dbReference type="Proteomes" id="UP000093343">
    <property type="component" value="Unassembled WGS sequence"/>
</dbReference>
<accession>A0ABX2XQ39</accession>
<dbReference type="EMBL" id="LVEN01000001">
    <property type="protein sequence ID" value="OCB78212.1"/>
    <property type="molecule type" value="Genomic_DNA"/>
</dbReference>
<evidence type="ECO:0000256" key="1">
    <source>
        <dbReference type="SAM" id="MobiDB-lite"/>
    </source>
</evidence>
<organism evidence="2 3">
    <name type="scientific">Flavobacterium piscis</name>
    <dbReference type="NCBI Taxonomy" id="1114874"/>
    <lineage>
        <taxon>Bacteria</taxon>
        <taxon>Pseudomonadati</taxon>
        <taxon>Bacteroidota</taxon>
        <taxon>Flavobacteriia</taxon>
        <taxon>Flavobacteriales</taxon>
        <taxon>Flavobacteriaceae</taxon>
        <taxon>Flavobacterium</taxon>
    </lineage>
</organism>
<feature type="region of interest" description="Disordered" evidence="1">
    <location>
        <begin position="1"/>
        <end position="21"/>
    </location>
</feature>
<evidence type="ECO:0000313" key="2">
    <source>
        <dbReference type="EMBL" id="OCB78212.1"/>
    </source>
</evidence>
<dbReference type="RefSeq" id="WP_065447536.1">
    <property type="nucleotide sequence ID" value="NZ_LVEN01000001.1"/>
</dbReference>
<dbReference type="Pfam" id="PF12244">
    <property type="entry name" value="DUF3606"/>
    <property type="match status" value="1"/>
</dbReference>
<comment type="caution">
    <text evidence="2">The sequence shown here is derived from an EMBL/GenBank/DDBJ whole genome shotgun (WGS) entry which is preliminary data.</text>
</comment>
<protein>
    <recommendedName>
        <fullName evidence="4">DUF3606 domain-containing protein</fullName>
    </recommendedName>
</protein>
<evidence type="ECO:0000313" key="3">
    <source>
        <dbReference type="Proteomes" id="UP000093343"/>
    </source>
</evidence>
<evidence type="ECO:0008006" key="4">
    <source>
        <dbReference type="Google" id="ProtNLM"/>
    </source>
</evidence>
<proteinExistence type="predicted"/>
<sequence>MSDDLNKKGMQDRSKINMNEPHEVTYWTDKFGVTKEELQKAIERTGTNSVSAIEKTLGIQ</sequence>